<comment type="catalytic activity">
    <reaction evidence="1">
        <text>Hydrolysis of terminal, non-reducing beta-D-glucosyl residues with release of beta-D-glucose.</text>
        <dbReference type="EC" id="3.2.1.21"/>
    </reaction>
</comment>
<keyword evidence="17" id="KW-1185">Reference proteome</keyword>
<dbReference type="GO" id="GO:0008422">
    <property type="term" value="F:beta-glucosidase activity"/>
    <property type="evidence" value="ECO:0007669"/>
    <property type="project" value="UniProtKB-EC"/>
</dbReference>
<dbReference type="UniPathway" id="UPA00696"/>
<dbReference type="SMART" id="SM00758">
    <property type="entry name" value="PA14"/>
    <property type="match status" value="1"/>
</dbReference>
<dbReference type="InterPro" id="IPR050288">
    <property type="entry name" value="Cellulose_deg_GH3"/>
</dbReference>
<comment type="pathway">
    <text evidence="2">Glycan metabolism; cellulose degradation.</text>
</comment>
<dbReference type="InterPro" id="IPR011658">
    <property type="entry name" value="PA14_dom"/>
</dbReference>
<gene>
    <name evidence="16" type="ORF">UA08_00392</name>
</gene>
<reference evidence="16 17" key="1">
    <citation type="submission" date="2015-06" db="EMBL/GenBank/DDBJ databases">
        <title>Talaromyces atroroseus IBT 11181 draft genome.</title>
        <authorList>
            <person name="Rasmussen K.B."/>
            <person name="Rasmussen S."/>
            <person name="Petersen B."/>
            <person name="Sicheritz-Ponten T."/>
            <person name="Mortensen U.H."/>
            <person name="Thrane U."/>
        </authorList>
    </citation>
    <scope>NUCLEOTIDE SEQUENCE [LARGE SCALE GENOMIC DNA]</scope>
    <source>
        <strain evidence="16 17">IBT 11181</strain>
    </source>
</reference>
<dbReference type="PANTHER" id="PTHR42715">
    <property type="entry name" value="BETA-GLUCOSIDASE"/>
    <property type="match status" value="1"/>
</dbReference>
<keyword evidence="5" id="KW-0378">Hydrolase</keyword>
<comment type="caution">
    <text evidence="16">The sequence shown here is derived from an EMBL/GenBank/DDBJ whole genome shotgun (WGS) entry which is preliminary data.</text>
</comment>
<feature type="domain" description="PA14" evidence="15">
    <location>
        <begin position="415"/>
        <end position="577"/>
    </location>
</feature>
<evidence type="ECO:0000256" key="10">
    <source>
        <dbReference type="ARBA" id="ARBA00023326"/>
    </source>
</evidence>
<evidence type="ECO:0000313" key="17">
    <source>
        <dbReference type="Proteomes" id="UP000214365"/>
    </source>
</evidence>
<dbReference type="STRING" id="1441469.A0A225ARR4"/>
<dbReference type="AlphaFoldDB" id="A0A225ARR4"/>
<dbReference type="Proteomes" id="UP000214365">
    <property type="component" value="Unassembled WGS sequence"/>
</dbReference>
<protein>
    <recommendedName>
        <fullName evidence="11">Probable beta-glucosidase I</fullName>
        <ecNumber evidence="4">3.2.1.21</ecNumber>
    </recommendedName>
    <alternativeName>
        <fullName evidence="12">Beta-D-glucoside glucohydrolase I</fullName>
    </alternativeName>
    <alternativeName>
        <fullName evidence="13">Cellobiase I</fullName>
    </alternativeName>
    <alternativeName>
        <fullName evidence="14">Gentiobiase I</fullName>
    </alternativeName>
</protein>
<evidence type="ECO:0000256" key="14">
    <source>
        <dbReference type="ARBA" id="ARBA00041809"/>
    </source>
</evidence>
<dbReference type="Pfam" id="PF14310">
    <property type="entry name" value="Fn3-like"/>
    <property type="match status" value="1"/>
</dbReference>
<dbReference type="InterPro" id="IPR001764">
    <property type="entry name" value="Glyco_hydro_3_N"/>
</dbReference>
<dbReference type="RefSeq" id="XP_020124383.1">
    <property type="nucleotide sequence ID" value="XM_020260193.1"/>
</dbReference>
<dbReference type="PROSITE" id="PS51820">
    <property type="entry name" value="PA14"/>
    <property type="match status" value="1"/>
</dbReference>
<name>A0A225ARR4_TALAT</name>
<keyword evidence="8" id="KW-0119">Carbohydrate metabolism</keyword>
<dbReference type="InterPro" id="IPR002772">
    <property type="entry name" value="Glyco_hydro_3_C"/>
</dbReference>
<keyword evidence="10" id="KW-0624">Polysaccharide degradation</keyword>
<dbReference type="GO" id="GO:0030245">
    <property type="term" value="P:cellulose catabolic process"/>
    <property type="evidence" value="ECO:0007669"/>
    <property type="project" value="UniProtKB-UniPathway"/>
</dbReference>
<proteinExistence type="inferred from homology"/>
<evidence type="ECO:0000256" key="11">
    <source>
        <dbReference type="ARBA" id="ARBA00039569"/>
    </source>
</evidence>
<dbReference type="Pfam" id="PF01915">
    <property type="entry name" value="Glyco_hydro_3_C"/>
    <property type="match status" value="1"/>
</dbReference>
<evidence type="ECO:0000256" key="1">
    <source>
        <dbReference type="ARBA" id="ARBA00000448"/>
    </source>
</evidence>
<evidence type="ECO:0000256" key="8">
    <source>
        <dbReference type="ARBA" id="ARBA00023277"/>
    </source>
</evidence>
<keyword evidence="7" id="KW-0325">Glycoprotein</keyword>
<dbReference type="FunFam" id="2.60.40.10:FF:000495">
    <property type="entry name" value="Periplasmic beta-glucosidase"/>
    <property type="match status" value="1"/>
</dbReference>
<dbReference type="PRINTS" id="PR00133">
    <property type="entry name" value="GLHYDRLASE3"/>
</dbReference>
<dbReference type="InterPro" id="IPR013783">
    <property type="entry name" value="Ig-like_fold"/>
</dbReference>
<sequence>MVNLDVEKTLSELNLDEKIALTAGTDFWHTVPIERLNISSVRTSDGPNGVRGTRFFNGVPAACLPCSTALGSTWDVNLVEQIGELLGDEARAKGAHVLLGPTINIQRSPLGGRGFESFSEDGLLSGILAGYYCKGVQSKGVGATLKHFVCNDQEHERMAVDTIVTPRALREIYLLPFQQALRICQTKCFMTAYNKVNGYHVSENGSIIDDILRKEWKWNGLIMSDWQATIPFLRSQLLPNNNHYRFGTYSTSEAINAGLDLEMPGPTRWRGSILSHAVNSRKVAEHVLDERVRNVLKLVNYAEESKIPFNAEEKGLNRPEDQKLLRRAAAESIVLLRNNGNVLPFDKNKSIAIIGPNSKVASYCGGGSAALPAYYAVTPFEGVSKASKAEVSFAQGAYAHQCLPPLGPLLKTVDGDKRGFSFKVYLEPSEERNKDTKAVDELHLISSTGFLADYKNPHLKSDLFYAEMEGVFTPEEDGLYDFGVTVIGTGGLYIDGELVVDNFTKQRQGTAFFGSATVEEYGTKELKAGTPYRVMFKYGSRPTSKLENRGVIDFGPGGFAFGASKRRDLEESIQEAVDLASKVDQVVIVAGLNGEWETEGHDREHMDLPPGSDELISRVLDVNPNAAVIIQSGTPVTMPWIEKVNVLAQAWFGGNELGNGLADVLYGDVNPSGKLSLSFPVRLQDSPSYINFGSERGRVLYGEDVYVGYRYFEKTATRTLFPFGYGLSYTAFDRSDLSLQVDSEKEVLEDGEMVTASLTVTNSGSVAGAETVQLWIQPPKIANIQRPIRELKGFTKVFLQPGEKKKVSISVEKKIATSFWDEIRKSWASESGDYTVLITGTGDEVLSAPLTVEKSRYWLGL</sequence>
<evidence type="ECO:0000256" key="4">
    <source>
        <dbReference type="ARBA" id="ARBA00012744"/>
    </source>
</evidence>
<comment type="similarity">
    <text evidence="3">Belongs to the glycosyl hydrolase 3 family.</text>
</comment>
<dbReference type="EC" id="3.2.1.21" evidence="4"/>
<dbReference type="InterPro" id="IPR037524">
    <property type="entry name" value="PA14/GLEYA"/>
</dbReference>
<dbReference type="SUPFAM" id="SSF52279">
    <property type="entry name" value="Beta-D-glucan exohydrolase, C-terminal domain"/>
    <property type="match status" value="1"/>
</dbReference>
<evidence type="ECO:0000256" key="5">
    <source>
        <dbReference type="ARBA" id="ARBA00022801"/>
    </source>
</evidence>
<dbReference type="Pfam" id="PF00933">
    <property type="entry name" value="Glyco_hydro_3"/>
    <property type="match status" value="1"/>
</dbReference>
<keyword evidence="9" id="KW-0326">Glycosidase</keyword>
<organism evidence="16 17">
    <name type="scientific">Talaromyces atroroseus</name>
    <dbReference type="NCBI Taxonomy" id="1441469"/>
    <lineage>
        <taxon>Eukaryota</taxon>
        <taxon>Fungi</taxon>
        <taxon>Dikarya</taxon>
        <taxon>Ascomycota</taxon>
        <taxon>Pezizomycotina</taxon>
        <taxon>Eurotiomycetes</taxon>
        <taxon>Eurotiomycetidae</taxon>
        <taxon>Eurotiales</taxon>
        <taxon>Trichocomaceae</taxon>
        <taxon>Talaromyces</taxon>
        <taxon>Talaromyces sect. Trachyspermi</taxon>
    </lineage>
</organism>
<dbReference type="GeneID" id="31000147"/>
<dbReference type="InterPro" id="IPR036962">
    <property type="entry name" value="Glyco_hydro_3_N_sf"/>
</dbReference>
<dbReference type="Gene3D" id="3.40.50.1700">
    <property type="entry name" value="Glycoside hydrolase family 3 C-terminal domain"/>
    <property type="match status" value="1"/>
</dbReference>
<dbReference type="PANTHER" id="PTHR42715:SF27">
    <property type="entry name" value="BETA-GLUCOSIDASE-RELATED"/>
    <property type="match status" value="1"/>
</dbReference>
<evidence type="ECO:0000256" key="12">
    <source>
        <dbReference type="ARBA" id="ARBA00041279"/>
    </source>
</evidence>
<dbReference type="InterPro" id="IPR036881">
    <property type="entry name" value="Glyco_hydro_3_C_sf"/>
</dbReference>
<evidence type="ECO:0000259" key="15">
    <source>
        <dbReference type="PROSITE" id="PS51820"/>
    </source>
</evidence>
<dbReference type="EMBL" id="LFMY01000001">
    <property type="protein sequence ID" value="OKL64262.1"/>
    <property type="molecule type" value="Genomic_DNA"/>
</dbReference>
<dbReference type="Gene3D" id="3.20.20.300">
    <property type="entry name" value="Glycoside hydrolase, family 3, N-terminal domain"/>
    <property type="match status" value="1"/>
</dbReference>
<evidence type="ECO:0000313" key="16">
    <source>
        <dbReference type="EMBL" id="OKL64262.1"/>
    </source>
</evidence>
<accession>A0A225ARR4</accession>
<dbReference type="InterPro" id="IPR017853">
    <property type="entry name" value="GH"/>
</dbReference>
<dbReference type="Gene3D" id="2.60.120.260">
    <property type="entry name" value="Galactose-binding domain-like"/>
    <property type="match status" value="1"/>
</dbReference>
<evidence type="ECO:0000256" key="3">
    <source>
        <dbReference type="ARBA" id="ARBA00005336"/>
    </source>
</evidence>
<evidence type="ECO:0000256" key="9">
    <source>
        <dbReference type="ARBA" id="ARBA00023295"/>
    </source>
</evidence>
<evidence type="ECO:0000256" key="13">
    <source>
        <dbReference type="ARBA" id="ARBA00041603"/>
    </source>
</evidence>
<dbReference type="SUPFAM" id="SSF56988">
    <property type="entry name" value="Anthrax protective antigen"/>
    <property type="match status" value="1"/>
</dbReference>
<dbReference type="SMART" id="SM01217">
    <property type="entry name" value="Fn3_like"/>
    <property type="match status" value="1"/>
</dbReference>
<dbReference type="Gene3D" id="2.60.40.10">
    <property type="entry name" value="Immunoglobulins"/>
    <property type="match status" value="1"/>
</dbReference>
<evidence type="ECO:0000256" key="7">
    <source>
        <dbReference type="ARBA" id="ARBA00023180"/>
    </source>
</evidence>
<dbReference type="OrthoDB" id="47059at2759"/>
<evidence type="ECO:0000256" key="2">
    <source>
        <dbReference type="ARBA" id="ARBA00004987"/>
    </source>
</evidence>
<evidence type="ECO:0000256" key="6">
    <source>
        <dbReference type="ARBA" id="ARBA00023001"/>
    </source>
</evidence>
<keyword evidence="6" id="KW-0136">Cellulose degradation</keyword>
<dbReference type="InterPro" id="IPR026891">
    <property type="entry name" value="Fn3-like"/>
</dbReference>
<dbReference type="Pfam" id="PF07691">
    <property type="entry name" value="PA14"/>
    <property type="match status" value="1"/>
</dbReference>
<dbReference type="SUPFAM" id="SSF51445">
    <property type="entry name" value="(Trans)glycosidases"/>
    <property type="match status" value="1"/>
</dbReference>